<feature type="region of interest" description="Disordered" evidence="1">
    <location>
        <begin position="381"/>
        <end position="402"/>
    </location>
</feature>
<organism evidence="2 3">
    <name type="scientific">[Eubacterium] siraeum DSM 15702</name>
    <dbReference type="NCBI Taxonomy" id="428128"/>
    <lineage>
        <taxon>Bacteria</taxon>
        <taxon>Bacillati</taxon>
        <taxon>Bacillota</taxon>
        <taxon>Clostridia</taxon>
        <taxon>Eubacteriales</taxon>
        <taxon>Oscillospiraceae</taxon>
        <taxon>Oscillospiraceae incertae sedis</taxon>
    </lineage>
</organism>
<protein>
    <recommendedName>
        <fullName evidence="4">ATPase/histidine kinase/DNA gyrase B/HSP90 domain protein</fullName>
    </recommendedName>
</protein>
<dbReference type="REBASE" id="42500">
    <property type="entry name" value="Esi15702ORF2345P"/>
</dbReference>
<dbReference type="AlphaFoldDB" id="B0MR79"/>
<keyword evidence="3" id="KW-1185">Reference proteome</keyword>
<dbReference type="Pfam" id="PF13589">
    <property type="entry name" value="HATPase_c_3"/>
    <property type="match status" value="1"/>
</dbReference>
<reference evidence="2" key="1">
    <citation type="submission" date="2007-10" db="EMBL/GenBank/DDBJ databases">
        <authorList>
            <person name="Fulton L."/>
            <person name="Clifton S."/>
            <person name="Fulton B."/>
            <person name="Xu J."/>
            <person name="Minx P."/>
            <person name="Pepin K.H."/>
            <person name="Johnson M."/>
            <person name="Thiruvilangam P."/>
            <person name="Bhonagiri V."/>
            <person name="Nash W.E."/>
            <person name="Mardis E.R."/>
            <person name="Wilson R.K."/>
        </authorList>
    </citation>
    <scope>NUCLEOTIDE SEQUENCE [LARGE SCALE GENOMIC DNA]</scope>
    <source>
        <strain evidence="2">DSM 15702</strain>
    </source>
</reference>
<dbReference type="SUPFAM" id="SSF55874">
    <property type="entry name" value="ATPase domain of HSP90 chaperone/DNA topoisomerase II/histidine kinase"/>
    <property type="match status" value="1"/>
</dbReference>
<proteinExistence type="predicted"/>
<dbReference type="Gene3D" id="3.30.565.10">
    <property type="entry name" value="Histidine kinase-like ATPase, C-terminal domain"/>
    <property type="match status" value="1"/>
</dbReference>
<gene>
    <name evidence="2" type="ORF">EUBSIR_02346</name>
</gene>
<accession>B0MR79</accession>
<comment type="caution">
    <text evidence="2">The sequence shown here is derived from an EMBL/GenBank/DDBJ whole genome shotgun (WGS) entry which is preliminary data.</text>
</comment>
<reference evidence="2" key="2">
    <citation type="submission" date="2014-06" db="EMBL/GenBank/DDBJ databases">
        <title>Draft genome sequence of Eubacterium siraeum (DSM 15702).</title>
        <authorList>
            <person name="Sudarsanam P."/>
            <person name="Ley R."/>
            <person name="Guruge J."/>
            <person name="Turnbaugh P.J."/>
            <person name="Mahowald M."/>
            <person name="Liep D."/>
            <person name="Gordon J."/>
        </authorList>
    </citation>
    <scope>NUCLEOTIDE SEQUENCE</scope>
    <source>
        <strain evidence="2">DSM 15702</strain>
    </source>
</reference>
<evidence type="ECO:0000256" key="1">
    <source>
        <dbReference type="SAM" id="MobiDB-lite"/>
    </source>
</evidence>
<dbReference type="Proteomes" id="UP000005326">
    <property type="component" value="Unassembled WGS sequence"/>
</dbReference>
<dbReference type="EMBL" id="ABCA03000054">
    <property type="protein sequence ID" value="EDR99735.1"/>
    <property type="molecule type" value="Genomic_DNA"/>
</dbReference>
<evidence type="ECO:0000313" key="2">
    <source>
        <dbReference type="EMBL" id="EDR99735.1"/>
    </source>
</evidence>
<evidence type="ECO:0000313" key="3">
    <source>
        <dbReference type="Proteomes" id="UP000005326"/>
    </source>
</evidence>
<evidence type="ECO:0008006" key="4">
    <source>
        <dbReference type="Google" id="ProtNLM"/>
    </source>
</evidence>
<sequence length="635" mass="72172">MVWRFKMEREFKLKVSPRMLELLSKDLYTNMYFVLAELIANAYDAEAENVYIFIDEQEIRVEDDGNGMDPDSLDQKYLLVGGESRDSKENSSTKTKKRLKMGRKGVGKLAALSISNGFKLVTVCDSAATGLFIPNRIERDDEILKILDSSEYSLKKISTHGTAVIMENPKISIPKLHETILRNLAKIFPNDIADFKIHVIFKGIEKELVPDENDVIKRLASFISIGQEKKELEASLPTDQKNLQKASVETISETISMLNTKGVSENVTVSIYGWIGTYPTTRGMKKEINEFSDNYLAIFAHNKMGLRNVLPIVGKNRVYESYIVGNLYIDAFEEPDFPDMAGTNRQGYNESDPRWECALKYIRELVDKAVKLHETFAVAERATKESEKERKKEEEERSLREKLQTTTKTITDNITARISATPSKECIEKVVTDEIEAMKPLLGFKSSVDANKKKIMISQTLKDKKVSDTIYNMLLFNGVPKEDIIYSNGSDPETNLPEKDIYGYLQKFFINSASTEMIYVLFVTSKNVLNVDPEHPSAAWGELMEIGAAWVTKKDHWIFNINDFKPEQPLNIENKWVAVYTKDDDDGQVILSLTEAMVNSFCIKIISTCQACGYAAKSFESNKEHLVKNYVTIYN</sequence>
<dbReference type="InterPro" id="IPR036890">
    <property type="entry name" value="HATPase_C_sf"/>
</dbReference>
<name>B0MR79_9FIRM</name>